<comment type="caution">
    <text evidence="1">The sequence shown here is derived from an EMBL/GenBank/DDBJ whole genome shotgun (WGS) entry which is preliminary data.</text>
</comment>
<proteinExistence type="predicted"/>
<accession>A0AAD9J2J4</accession>
<protein>
    <submittedName>
        <fullName evidence="1">Uncharacterized protein</fullName>
    </submittedName>
</protein>
<evidence type="ECO:0000313" key="1">
    <source>
        <dbReference type="EMBL" id="KAK2145392.1"/>
    </source>
</evidence>
<dbReference type="AlphaFoldDB" id="A0AAD9J2J4"/>
<gene>
    <name evidence="1" type="ORF">LSH36_685g00020</name>
</gene>
<name>A0AAD9J2J4_9ANNE</name>
<dbReference type="Proteomes" id="UP001208570">
    <property type="component" value="Unassembled WGS sequence"/>
</dbReference>
<evidence type="ECO:0000313" key="2">
    <source>
        <dbReference type="Proteomes" id="UP001208570"/>
    </source>
</evidence>
<reference evidence="1" key="1">
    <citation type="journal article" date="2023" name="Mol. Biol. Evol.">
        <title>Third-Generation Sequencing Reveals the Adaptive Role of the Epigenome in Three Deep-Sea Polychaetes.</title>
        <authorList>
            <person name="Perez M."/>
            <person name="Aroh O."/>
            <person name="Sun Y."/>
            <person name="Lan Y."/>
            <person name="Juniper S.K."/>
            <person name="Young C.R."/>
            <person name="Angers B."/>
            <person name="Qian P.Y."/>
        </authorList>
    </citation>
    <scope>NUCLEOTIDE SEQUENCE</scope>
    <source>
        <strain evidence="1">P08H-3</strain>
    </source>
</reference>
<sequence length="97" mass="11133">MPPHFCKEVSYGNAYNGFIRLLPPANRNDRLVYLDPDGRFVKEADDTLGTRHDGLSQRLKLKCCHLLQKPLQGQSPDGSMIAYIDFYRDYGPFLTRV</sequence>
<organism evidence="1 2">
    <name type="scientific">Paralvinella palmiformis</name>
    <dbReference type="NCBI Taxonomy" id="53620"/>
    <lineage>
        <taxon>Eukaryota</taxon>
        <taxon>Metazoa</taxon>
        <taxon>Spiralia</taxon>
        <taxon>Lophotrochozoa</taxon>
        <taxon>Annelida</taxon>
        <taxon>Polychaeta</taxon>
        <taxon>Sedentaria</taxon>
        <taxon>Canalipalpata</taxon>
        <taxon>Terebellida</taxon>
        <taxon>Terebelliformia</taxon>
        <taxon>Alvinellidae</taxon>
        <taxon>Paralvinella</taxon>
    </lineage>
</organism>
<keyword evidence="2" id="KW-1185">Reference proteome</keyword>
<dbReference type="EMBL" id="JAODUP010000684">
    <property type="protein sequence ID" value="KAK2145392.1"/>
    <property type="molecule type" value="Genomic_DNA"/>
</dbReference>